<evidence type="ECO:0000313" key="3">
    <source>
        <dbReference type="EMBL" id="PMF27263.1"/>
    </source>
</evidence>
<sequence length="311" mass="33641">MPLSLIASPPPKGRHRRVISAIIGQKRKHHACSELPRLDGKRVLVTGGTAGIGEFITRSLLAQGARVTSLARGLSDATDATDDILHAESIYMDLADPKSIVTAVKQLGETPFDIIICNAGLVSKKAEISPSGYEKTFSVNVLGHHILYRLLMQKNMLVDGARLVIASGDIYIMENECAADIPFDGTSSTYSRSKLGNLWQVRELSERYPNIHSIAVHPGVVASGFAGSKKGLLAWLRTKQLVSEEQGSHSSLIAATQDLPRGSYWHNVFGLVDLPESDPGCDASGSRKLWDQLESITAPYLQACDIKLSGK</sequence>
<dbReference type="InterPro" id="IPR036291">
    <property type="entry name" value="NAD(P)-bd_dom_sf"/>
</dbReference>
<keyword evidence="2" id="KW-0560">Oxidoreductase</keyword>
<organism evidence="3 4">
    <name type="scientific">Vibrio splendidus</name>
    <dbReference type="NCBI Taxonomy" id="29497"/>
    <lineage>
        <taxon>Bacteria</taxon>
        <taxon>Pseudomonadati</taxon>
        <taxon>Pseudomonadota</taxon>
        <taxon>Gammaproteobacteria</taxon>
        <taxon>Vibrionales</taxon>
        <taxon>Vibrionaceae</taxon>
        <taxon>Vibrio</taxon>
    </lineage>
</organism>
<comment type="similarity">
    <text evidence="1">Belongs to the short-chain dehydrogenases/reductases (SDR) family.</text>
</comment>
<evidence type="ECO:0000256" key="1">
    <source>
        <dbReference type="ARBA" id="ARBA00006484"/>
    </source>
</evidence>
<dbReference type="GO" id="GO:0016491">
    <property type="term" value="F:oxidoreductase activity"/>
    <property type="evidence" value="ECO:0007669"/>
    <property type="project" value="UniProtKB-KW"/>
</dbReference>
<dbReference type="AlphaFoldDB" id="A0A2N7CHZ1"/>
<evidence type="ECO:0000313" key="4">
    <source>
        <dbReference type="Proteomes" id="UP000235405"/>
    </source>
</evidence>
<accession>A0A2N7CHZ1</accession>
<reference evidence="4" key="1">
    <citation type="submission" date="2016-07" db="EMBL/GenBank/DDBJ databases">
        <title>Nontailed viruses are major unrecognized killers of bacteria in the ocean.</title>
        <authorList>
            <person name="Kauffman K."/>
            <person name="Hussain F."/>
            <person name="Yang J."/>
            <person name="Arevalo P."/>
            <person name="Brown J."/>
            <person name="Cutler M."/>
            <person name="Kelly L."/>
            <person name="Polz M.F."/>
        </authorList>
    </citation>
    <scope>NUCLEOTIDE SEQUENCE [LARGE SCALE GENOMIC DNA]</scope>
    <source>
        <strain evidence="4">10N.286.54.F3</strain>
    </source>
</reference>
<dbReference type="PANTHER" id="PTHR24320:SF148">
    <property type="entry name" value="NAD(P)-BINDING ROSSMANN-FOLD SUPERFAMILY PROTEIN"/>
    <property type="match status" value="1"/>
</dbReference>
<name>A0A2N7CHZ1_VIBSP</name>
<dbReference type="Proteomes" id="UP000235405">
    <property type="component" value="Unassembled WGS sequence"/>
</dbReference>
<dbReference type="EMBL" id="MCSW01000091">
    <property type="protein sequence ID" value="PMF27263.1"/>
    <property type="molecule type" value="Genomic_DNA"/>
</dbReference>
<protein>
    <recommendedName>
        <fullName evidence="5">Short-chain dehydrogenase</fullName>
    </recommendedName>
</protein>
<gene>
    <name evidence="3" type="ORF">BCV19_03595</name>
</gene>
<evidence type="ECO:0008006" key="5">
    <source>
        <dbReference type="Google" id="ProtNLM"/>
    </source>
</evidence>
<evidence type="ECO:0000256" key="2">
    <source>
        <dbReference type="ARBA" id="ARBA00023002"/>
    </source>
</evidence>
<dbReference type="PANTHER" id="PTHR24320">
    <property type="entry name" value="RETINOL DEHYDROGENASE"/>
    <property type="match status" value="1"/>
</dbReference>
<dbReference type="InterPro" id="IPR002347">
    <property type="entry name" value="SDR_fam"/>
</dbReference>
<proteinExistence type="inferred from homology"/>
<comment type="caution">
    <text evidence="3">The sequence shown here is derived from an EMBL/GenBank/DDBJ whole genome shotgun (WGS) entry which is preliminary data.</text>
</comment>
<dbReference type="SUPFAM" id="SSF51735">
    <property type="entry name" value="NAD(P)-binding Rossmann-fold domains"/>
    <property type="match status" value="1"/>
</dbReference>
<dbReference type="Pfam" id="PF00106">
    <property type="entry name" value="adh_short"/>
    <property type="match status" value="1"/>
</dbReference>
<dbReference type="RefSeq" id="WP_102482016.1">
    <property type="nucleotide sequence ID" value="NZ_MCSW01000091.1"/>
</dbReference>
<dbReference type="Gene3D" id="3.40.50.720">
    <property type="entry name" value="NAD(P)-binding Rossmann-like Domain"/>
    <property type="match status" value="1"/>
</dbReference>
<dbReference type="PRINTS" id="PR00081">
    <property type="entry name" value="GDHRDH"/>
</dbReference>